<dbReference type="Gene3D" id="1.10.510.10">
    <property type="entry name" value="Transferase(Phosphotransferase) domain 1"/>
    <property type="match status" value="1"/>
</dbReference>
<dbReference type="SMART" id="SM00220">
    <property type="entry name" value="S_TKc"/>
    <property type="match status" value="1"/>
</dbReference>
<evidence type="ECO:0000313" key="3">
    <source>
        <dbReference type="Proteomes" id="UP000228921"/>
    </source>
</evidence>
<dbReference type="GO" id="GO:0005524">
    <property type="term" value="F:ATP binding"/>
    <property type="evidence" value="ECO:0007669"/>
    <property type="project" value="InterPro"/>
</dbReference>
<dbReference type="InterPro" id="IPR011009">
    <property type="entry name" value="Kinase-like_dom_sf"/>
</dbReference>
<evidence type="ECO:0000313" key="2">
    <source>
        <dbReference type="EMBL" id="PJF30222.1"/>
    </source>
</evidence>
<accession>A0A2M8NY43</accession>
<feature type="domain" description="Protein kinase" evidence="1">
    <location>
        <begin position="13"/>
        <end position="375"/>
    </location>
</feature>
<gene>
    <name evidence="2" type="ORF">CUN51_08560</name>
</gene>
<dbReference type="InterPro" id="IPR000719">
    <property type="entry name" value="Prot_kinase_dom"/>
</dbReference>
<organism evidence="2 3">
    <name type="scientific">Candidatus Thermofonsia Clade 1 bacterium</name>
    <dbReference type="NCBI Taxonomy" id="2364210"/>
    <lineage>
        <taxon>Bacteria</taxon>
        <taxon>Bacillati</taxon>
        <taxon>Chloroflexota</taxon>
        <taxon>Candidatus Thermofontia</taxon>
        <taxon>Candidatus Thermofonsia Clade 1</taxon>
    </lineage>
</organism>
<dbReference type="Pfam" id="PF00069">
    <property type="entry name" value="Pkinase"/>
    <property type="match status" value="1"/>
</dbReference>
<dbReference type="GO" id="GO:0004672">
    <property type="term" value="F:protein kinase activity"/>
    <property type="evidence" value="ECO:0007669"/>
    <property type="project" value="InterPro"/>
</dbReference>
<reference evidence="2 3" key="1">
    <citation type="submission" date="2017-11" db="EMBL/GenBank/DDBJ databases">
        <title>Evolution of Phototrophy in the Chloroflexi Phylum Driven by Horizontal Gene Transfer.</title>
        <authorList>
            <person name="Ward L.M."/>
            <person name="Hemp J."/>
            <person name="Shih P.M."/>
            <person name="Mcglynn S.E."/>
            <person name="Fischer W."/>
        </authorList>
    </citation>
    <scope>NUCLEOTIDE SEQUENCE [LARGE SCALE GENOMIC DNA]</scope>
    <source>
        <strain evidence="2">CP2_2F</strain>
    </source>
</reference>
<dbReference type="Gene3D" id="3.30.200.20">
    <property type="entry name" value="Phosphorylase Kinase, domain 1"/>
    <property type="match status" value="1"/>
</dbReference>
<dbReference type="EMBL" id="PGTK01000014">
    <property type="protein sequence ID" value="PJF30222.1"/>
    <property type="molecule type" value="Genomic_DNA"/>
</dbReference>
<name>A0A2M8NY43_9CHLR</name>
<evidence type="ECO:0000259" key="1">
    <source>
        <dbReference type="PROSITE" id="PS50011"/>
    </source>
</evidence>
<dbReference type="Proteomes" id="UP000228921">
    <property type="component" value="Unassembled WGS sequence"/>
</dbReference>
<protein>
    <recommendedName>
        <fullName evidence="1">Protein kinase domain-containing protein</fullName>
    </recommendedName>
</protein>
<dbReference type="AlphaFoldDB" id="A0A2M8NY43"/>
<dbReference type="PROSITE" id="PS50011">
    <property type="entry name" value="PROTEIN_KINASE_DOM"/>
    <property type="match status" value="1"/>
</dbReference>
<comment type="caution">
    <text evidence="2">The sequence shown here is derived from an EMBL/GenBank/DDBJ whole genome shotgun (WGS) entry which is preliminary data.</text>
</comment>
<proteinExistence type="predicted"/>
<sequence length="375" mass="42169">MHMALLNDLYQVGNTIDTFAPGHYARVYEAIDKRDGRQVAFKVMRLEHVVEGDAQPRMEATAFINEADLLTRMAVSPHVVRLYDCGYLSARDENPRGGEIESYGLNVELFRQGIFRYAGRGWRPYLALELLPRTDSLLYVMKPNTNGVRWRLPTEEGIDLAYQFAEVLALAHRQRIVYLDHKLEHVYWDGRQLKVIDWNSSRLIEGGGQALAQKVSDDLHNLCAGILYPVFTGLSPQKGALMAQPADQSGVESRYRDITALDFSVEPTLSKGIQAWLQGGAQRAYASLDQFRTALGKAAAAFGWEIGFSSAALRAARTDMRDGLAKLRQGQAALREARDLLRDAVTIEDIGEDLEAELRRLLSKINEMLQYRVIP</sequence>
<dbReference type="SUPFAM" id="SSF56112">
    <property type="entry name" value="Protein kinase-like (PK-like)"/>
    <property type="match status" value="1"/>
</dbReference>